<dbReference type="Proteomes" id="UP001159363">
    <property type="component" value="Chromosome 3"/>
</dbReference>
<gene>
    <name evidence="3" type="ORF">PR048_007392</name>
</gene>
<keyword evidence="2" id="KW-1133">Transmembrane helix</keyword>
<evidence type="ECO:0000256" key="2">
    <source>
        <dbReference type="SAM" id="Phobius"/>
    </source>
</evidence>
<accession>A0ABQ9HU45</accession>
<evidence type="ECO:0000256" key="1">
    <source>
        <dbReference type="SAM" id="MobiDB-lite"/>
    </source>
</evidence>
<feature type="transmembrane region" description="Helical" evidence="2">
    <location>
        <begin position="60"/>
        <end position="82"/>
    </location>
</feature>
<reference evidence="3 4" key="1">
    <citation type="submission" date="2023-02" db="EMBL/GenBank/DDBJ databases">
        <title>LHISI_Scaffold_Assembly.</title>
        <authorList>
            <person name="Stuart O.P."/>
            <person name="Cleave R."/>
            <person name="Magrath M.J.L."/>
            <person name="Mikheyev A.S."/>
        </authorList>
    </citation>
    <scope>NUCLEOTIDE SEQUENCE [LARGE SCALE GENOMIC DNA]</scope>
    <source>
        <strain evidence="3">Daus_M_001</strain>
        <tissue evidence="3">Leg muscle</tissue>
    </source>
</reference>
<feature type="region of interest" description="Disordered" evidence="1">
    <location>
        <begin position="1"/>
        <end position="23"/>
    </location>
</feature>
<organism evidence="3 4">
    <name type="scientific">Dryococelus australis</name>
    <dbReference type="NCBI Taxonomy" id="614101"/>
    <lineage>
        <taxon>Eukaryota</taxon>
        <taxon>Metazoa</taxon>
        <taxon>Ecdysozoa</taxon>
        <taxon>Arthropoda</taxon>
        <taxon>Hexapoda</taxon>
        <taxon>Insecta</taxon>
        <taxon>Pterygota</taxon>
        <taxon>Neoptera</taxon>
        <taxon>Polyneoptera</taxon>
        <taxon>Phasmatodea</taxon>
        <taxon>Verophasmatodea</taxon>
        <taxon>Anareolatae</taxon>
        <taxon>Phasmatidae</taxon>
        <taxon>Eurycanthinae</taxon>
        <taxon>Dryococelus</taxon>
    </lineage>
</organism>
<feature type="compositionally biased region" description="Basic and acidic residues" evidence="1">
    <location>
        <begin position="1"/>
        <end position="11"/>
    </location>
</feature>
<sequence length="344" mass="37887">MQGQGKREKSPRISAPPTSGVVQYDSYMPHPPPRIELGSPGWKASKITITSPLPRDTDCVVLSVVLIVVHVVLVVVHVMLIMKGRSGRNQLSALSVAMISSKLDIEDETRGKDDHEDNIDGNVYEDSVDEVPGRKYDDSLNVPTHFTNEFPSTSCVNKAEGEPDSIPVGTAPRYSHVVIVLNDATDQRVFSGISHFPHPRILALLHTYLTSPSSAFKTSISIVEDESMSVYAHEVVVVAEKDYFIRYQLGKAVITQHTPRLPDDVSVEPPVSIPDDIKQRIEVRAHVHSLLLPTFPMSYPIEYLYGVRYPTLTELLAVAGRWSVPELGWVPGAIPSCLTHALSG</sequence>
<keyword evidence="2" id="KW-0472">Membrane</keyword>
<protein>
    <submittedName>
        <fullName evidence="3">Uncharacterized protein</fullName>
    </submittedName>
</protein>
<proteinExistence type="predicted"/>
<evidence type="ECO:0000313" key="4">
    <source>
        <dbReference type="Proteomes" id="UP001159363"/>
    </source>
</evidence>
<comment type="caution">
    <text evidence="3">The sequence shown here is derived from an EMBL/GenBank/DDBJ whole genome shotgun (WGS) entry which is preliminary data.</text>
</comment>
<evidence type="ECO:0000313" key="3">
    <source>
        <dbReference type="EMBL" id="KAJ8887908.1"/>
    </source>
</evidence>
<keyword evidence="2" id="KW-0812">Transmembrane</keyword>
<name>A0ABQ9HU45_9NEOP</name>
<dbReference type="EMBL" id="JARBHB010000003">
    <property type="protein sequence ID" value="KAJ8887908.1"/>
    <property type="molecule type" value="Genomic_DNA"/>
</dbReference>
<keyword evidence="4" id="KW-1185">Reference proteome</keyword>